<sequence length="176" mass="20468">MIISEEEFRYRYNRKGKLCHIISNAINIYIAVLAAIVFILVSSNQPYVGNTLFLLFLFGELILVSFSINRISKKQCALEYRVGDYYFPNGKFYITLIFFLLLFLIYNGIFFIINLFGNADLSYNLLWILCIVLVDVCLILFVGTIRFGMTIKQDDILLTINWRNKISTKKIVLSDE</sequence>
<feature type="transmembrane region" description="Helical" evidence="1">
    <location>
        <begin position="47"/>
        <end position="71"/>
    </location>
</feature>
<protein>
    <submittedName>
        <fullName evidence="2">Uncharacterized protein</fullName>
    </submittedName>
</protein>
<comment type="caution">
    <text evidence="2">The sequence shown here is derived from an EMBL/GenBank/DDBJ whole genome shotgun (WGS) entry which is preliminary data.</text>
</comment>
<dbReference type="RefSeq" id="WP_099413502.1">
    <property type="nucleotide sequence ID" value="NZ_PDYH01000034.1"/>
</dbReference>
<feature type="transmembrane region" description="Helical" evidence="1">
    <location>
        <begin position="92"/>
        <end position="113"/>
    </location>
</feature>
<evidence type="ECO:0000313" key="2">
    <source>
        <dbReference type="EMBL" id="PHU39791.1"/>
    </source>
</evidence>
<evidence type="ECO:0000256" key="1">
    <source>
        <dbReference type="SAM" id="Phobius"/>
    </source>
</evidence>
<feature type="transmembrane region" description="Helical" evidence="1">
    <location>
        <begin position="125"/>
        <end position="145"/>
    </location>
</feature>
<evidence type="ECO:0000313" key="3">
    <source>
        <dbReference type="Proteomes" id="UP000224317"/>
    </source>
</evidence>
<organism evidence="2 3">
    <name type="scientific">Pseudobutyrivibrio ruminis</name>
    <dbReference type="NCBI Taxonomy" id="46206"/>
    <lineage>
        <taxon>Bacteria</taxon>
        <taxon>Bacillati</taxon>
        <taxon>Bacillota</taxon>
        <taxon>Clostridia</taxon>
        <taxon>Lachnospirales</taxon>
        <taxon>Lachnospiraceae</taxon>
        <taxon>Pseudobutyrivibrio</taxon>
    </lineage>
</organism>
<accession>A0A2G3E9Q7</accession>
<keyword evidence="1" id="KW-1133">Transmembrane helix</keyword>
<keyword evidence="3" id="KW-1185">Reference proteome</keyword>
<keyword evidence="1" id="KW-0812">Transmembrane</keyword>
<gene>
    <name evidence="2" type="ORF">CSX00_09250</name>
</gene>
<dbReference type="AlphaFoldDB" id="A0A2G3E9Q7"/>
<feature type="transmembrane region" description="Helical" evidence="1">
    <location>
        <begin position="21"/>
        <end position="41"/>
    </location>
</feature>
<reference evidence="2" key="1">
    <citation type="submission" date="2017-10" db="EMBL/GenBank/DDBJ databases">
        <title>Resolving the taxonomy of Roseburia spp., Eubacterium rectale and Agathobacter spp. through phylogenomic analysis.</title>
        <authorList>
            <person name="Sheridan P.O."/>
            <person name="Walker A.W."/>
            <person name="Duncan S.H."/>
            <person name="Scott K.P."/>
            <person name="Toole P.W.O."/>
            <person name="Luis P."/>
            <person name="Flint H.J."/>
        </authorList>
    </citation>
    <scope>NUCLEOTIDE SEQUENCE [LARGE SCALE GENOMIC DNA]</scope>
    <source>
        <strain evidence="2">JK10</strain>
    </source>
</reference>
<name>A0A2G3E9Q7_9FIRM</name>
<dbReference type="Proteomes" id="UP000224317">
    <property type="component" value="Unassembled WGS sequence"/>
</dbReference>
<dbReference type="EMBL" id="PDYH01000034">
    <property type="protein sequence ID" value="PHU39791.1"/>
    <property type="molecule type" value="Genomic_DNA"/>
</dbReference>
<keyword evidence="1" id="KW-0472">Membrane</keyword>
<proteinExistence type="predicted"/>